<dbReference type="Pfam" id="PF12802">
    <property type="entry name" value="MarR_2"/>
    <property type="match status" value="1"/>
</dbReference>
<protein>
    <submittedName>
        <fullName evidence="2">DNA-binding MarR family transcriptional regulator</fullName>
    </submittedName>
</protein>
<proteinExistence type="predicted"/>
<dbReference type="SUPFAM" id="SSF46785">
    <property type="entry name" value="Winged helix' DNA-binding domain"/>
    <property type="match status" value="1"/>
</dbReference>
<organism evidence="2 3">
    <name type="scientific">Microbacterium murale</name>
    <dbReference type="NCBI Taxonomy" id="1081040"/>
    <lineage>
        <taxon>Bacteria</taxon>
        <taxon>Bacillati</taxon>
        <taxon>Actinomycetota</taxon>
        <taxon>Actinomycetes</taxon>
        <taxon>Micrococcales</taxon>
        <taxon>Microbacteriaceae</taxon>
        <taxon>Microbacterium</taxon>
    </lineage>
</organism>
<dbReference type="RefSeq" id="WP_307359756.1">
    <property type="nucleotide sequence ID" value="NZ_JAUSXK010000001.1"/>
</dbReference>
<dbReference type="PANTHER" id="PTHR33164:SF43">
    <property type="entry name" value="HTH-TYPE TRANSCRIPTIONAL REPRESSOR YETL"/>
    <property type="match status" value="1"/>
</dbReference>
<keyword evidence="2" id="KW-0238">DNA-binding</keyword>
<keyword evidence="3" id="KW-1185">Reference proteome</keyword>
<dbReference type="GO" id="GO:0003677">
    <property type="term" value="F:DNA binding"/>
    <property type="evidence" value="ECO:0007669"/>
    <property type="project" value="UniProtKB-KW"/>
</dbReference>
<dbReference type="InterPro" id="IPR000835">
    <property type="entry name" value="HTH_MarR-typ"/>
</dbReference>
<dbReference type="PANTHER" id="PTHR33164">
    <property type="entry name" value="TRANSCRIPTIONAL REGULATOR, MARR FAMILY"/>
    <property type="match status" value="1"/>
</dbReference>
<gene>
    <name evidence="2" type="ORF">QFZ46_001373</name>
</gene>
<dbReference type="Proteomes" id="UP001239085">
    <property type="component" value="Unassembled WGS sequence"/>
</dbReference>
<comment type="caution">
    <text evidence="2">The sequence shown here is derived from an EMBL/GenBank/DDBJ whole genome shotgun (WGS) entry which is preliminary data.</text>
</comment>
<dbReference type="SMART" id="SM00347">
    <property type="entry name" value="HTH_MARR"/>
    <property type="match status" value="1"/>
</dbReference>
<dbReference type="InterPro" id="IPR039422">
    <property type="entry name" value="MarR/SlyA-like"/>
</dbReference>
<dbReference type="EMBL" id="JAUSXK010000001">
    <property type="protein sequence ID" value="MDQ0643213.1"/>
    <property type="molecule type" value="Genomic_DNA"/>
</dbReference>
<dbReference type="Gene3D" id="1.10.10.10">
    <property type="entry name" value="Winged helix-like DNA-binding domain superfamily/Winged helix DNA-binding domain"/>
    <property type="match status" value="1"/>
</dbReference>
<dbReference type="PROSITE" id="PS50995">
    <property type="entry name" value="HTH_MARR_2"/>
    <property type="match status" value="1"/>
</dbReference>
<dbReference type="InterPro" id="IPR036388">
    <property type="entry name" value="WH-like_DNA-bd_sf"/>
</dbReference>
<dbReference type="InterPro" id="IPR036390">
    <property type="entry name" value="WH_DNA-bd_sf"/>
</dbReference>
<sequence length="159" mass="17573">MSRRLLASPSVSPDPTLRHVLRHVARTYQAQLTEQFQQYGISDAEYTVLFVLKRMPGLSSAEISRWTAVTAQGGNQIVKSLLAQNLVSRRPSDDHGRVLLIELTSEGRRIVDACEGHANALEDQMCEAMAPGERADFMRLLRLAADGLGSPISTVTRRT</sequence>
<evidence type="ECO:0000313" key="2">
    <source>
        <dbReference type="EMBL" id="MDQ0643213.1"/>
    </source>
</evidence>
<name>A0ABU0P798_9MICO</name>
<evidence type="ECO:0000313" key="3">
    <source>
        <dbReference type="Proteomes" id="UP001239085"/>
    </source>
</evidence>
<accession>A0ABU0P798</accession>
<reference evidence="2 3" key="1">
    <citation type="submission" date="2023-07" db="EMBL/GenBank/DDBJ databases">
        <title>Comparative genomics of wheat-associated soil bacteria to identify genetic determinants of phenazine resistance.</title>
        <authorList>
            <person name="Mouncey N."/>
        </authorList>
    </citation>
    <scope>NUCLEOTIDE SEQUENCE [LARGE SCALE GENOMIC DNA]</scope>
    <source>
        <strain evidence="2 3">W2I7</strain>
    </source>
</reference>
<feature type="domain" description="HTH marR-type" evidence="1">
    <location>
        <begin position="14"/>
        <end position="146"/>
    </location>
</feature>
<evidence type="ECO:0000259" key="1">
    <source>
        <dbReference type="PROSITE" id="PS50995"/>
    </source>
</evidence>